<dbReference type="NCBIfam" id="TIGR00147">
    <property type="entry name" value="YegS/Rv2252/BmrU family lipid kinase"/>
    <property type="match status" value="1"/>
</dbReference>
<evidence type="ECO:0000256" key="5">
    <source>
        <dbReference type="SAM" id="Phobius"/>
    </source>
</evidence>
<dbReference type="PROSITE" id="PS50146">
    <property type="entry name" value="DAGK"/>
    <property type="match status" value="1"/>
</dbReference>
<dbReference type="InterPro" id="IPR001206">
    <property type="entry name" value="Diacylglycerol_kinase_cat_dom"/>
</dbReference>
<evidence type="ECO:0000256" key="3">
    <source>
        <dbReference type="ARBA" id="ARBA00022777"/>
    </source>
</evidence>
<dbReference type="InterPro" id="IPR016064">
    <property type="entry name" value="NAD/diacylglycerol_kinase_sf"/>
</dbReference>
<evidence type="ECO:0000256" key="1">
    <source>
        <dbReference type="ARBA" id="ARBA00022679"/>
    </source>
</evidence>
<name>A0A7W8G948_9SPIR</name>
<organism evidence="7 8">
    <name type="scientific">Treponema ruminis</name>
    <dbReference type="NCBI Taxonomy" id="744515"/>
    <lineage>
        <taxon>Bacteria</taxon>
        <taxon>Pseudomonadati</taxon>
        <taxon>Spirochaetota</taxon>
        <taxon>Spirochaetia</taxon>
        <taxon>Spirochaetales</taxon>
        <taxon>Treponemataceae</taxon>
        <taxon>Treponema</taxon>
    </lineage>
</organism>
<protein>
    <submittedName>
        <fullName evidence="7">YegS/Rv2252/BmrU family lipid kinase</fullName>
    </submittedName>
</protein>
<keyword evidence="5" id="KW-0472">Membrane</keyword>
<keyword evidence="3 7" id="KW-0418">Kinase</keyword>
<dbReference type="GO" id="GO:0016301">
    <property type="term" value="F:kinase activity"/>
    <property type="evidence" value="ECO:0007669"/>
    <property type="project" value="UniProtKB-KW"/>
</dbReference>
<comment type="caution">
    <text evidence="7">The sequence shown here is derived from an EMBL/GenBank/DDBJ whole genome shotgun (WGS) entry which is preliminary data.</text>
</comment>
<dbReference type="InterPro" id="IPR045540">
    <property type="entry name" value="YegS/DAGK_C"/>
</dbReference>
<dbReference type="Gene3D" id="3.40.50.10330">
    <property type="entry name" value="Probable inorganic polyphosphate/atp-NAD kinase, domain 1"/>
    <property type="match status" value="1"/>
</dbReference>
<dbReference type="PANTHER" id="PTHR12358">
    <property type="entry name" value="SPHINGOSINE KINASE"/>
    <property type="match status" value="1"/>
</dbReference>
<sequence>MYHFIVNIHGGSGKAFLKWNKIRELLKKKKVEFKVHVPQRVGHAMQIAKEVSSLAEDDIKIVVVGGDGTINEVLNGITDFSRIKLGLIPTGSGNDFARGVKIPRHNQKKALDIILKSKADKKIDLGRSSVLSTGDSRIFAISSGFGLDAIVGTGLNQAKIKKILNWMHLGALGYVVLTVQTLFTMKTYSVSLKFDDDEPLSFNKLIFLAAMNFKAEGGGVPMCPKAKGDDGLLSICMAAGVPKVLTFLLFPLLCMGLHGRSKGFYLRNCKKLVLESDSKSILHTDGELVGNVDRVQFEVLPQKLTMLI</sequence>
<keyword evidence="4" id="KW-0067">ATP-binding</keyword>
<dbReference type="SUPFAM" id="SSF111331">
    <property type="entry name" value="NAD kinase/diacylglycerol kinase-like"/>
    <property type="match status" value="1"/>
</dbReference>
<feature type="transmembrane region" description="Helical" evidence="5">
    <location>
        <begin position="163"/>
        <end position="183"/>
    </location>
</feature>
<dbReference type="InterPro" id="IPR017438">
    <property type="entry name" value="ATP-NAD_kinase_N"/>
</dbReference>
<reference evidence="7 8" key="1">
    <citation type="submission" date="2020-08" db="EMBL/GenBank/DDBJ databases">
        <title>Genomic Encyclopedia of Type Strains, Phase IV (KMG-IV): sequencing the most valuable type-strain genomes for metagenomic binning, comparative biology and taxonomic classification.</title>
        <authorList>
            <person name="Goeker M."/>
        </authorList>
    </citation>
    <scope>NUCLEOTIDE SEQUENCE [LARGE SCALE GENOMIC DNA]</scope>
    <source>
        <strain evidence="7 8">DSM 103462</strain>
    </source>
</reference>
<evidence type="ECO:0000313" key="7">
    <source>
        <dbReference type="EMBL" id="MBB5226062.1"/>
    </source>
</evidence>
<feature type="transmembrane region" description="Helical" evidence="5">
    <location>
        <begin position="232"/>
        <end position="257"/>
    </location>
</feature>
<keyword evidence="8" id="KW-1185">Reference proteome</keyword>
<dbReference type="GO" id="GO:0005524">
    <property type="term" value="F:ATP binding"/>
    <property type="evidence" value="ECO:0007669"/>
    <property type="project" value="UniProtKB-KW"/>
</dbReference>
<dbReference type="AlphaFoldDB" id="A0A7W8G948"/>
<evidence type="ECO:0000313" key="8">
    <source>
        <dbReference type="Proteomes" id="UP000518887"/>
    </source>
</evidence>
<evidence type="ECO:0000256" key="4">
    <source>
        <dbReference type="ARBA" id="ARBA00022840"/>
    </source>
</evidence>
<proteinExistence type="predicted"/>
<dbReference type="EMBL" id="JACHFQ010000004">
    <property type="protein sequence ID" value="MBB5226062.1"/>
    <property type="molecule type" value="Genomic_DNA"/>
</dbReference>
<dbReference type="Pfam" id="PF00781">
    <property type="entry name" value="DAGK_cat"/>
    <property type="match status" value="1"/>
</dbReference>
<evidence type="ECO:0000256" key="2">
    <source>
        <dbReference type="ARBA" id="ARBA00022741"/>
    </source>
</evidence>
<dbReference type="PANTHER" id="PTHR12358:SF54">
    <property type="entry name" value="SPHINGOSINE KINASE RELATED PROTEIN"/>
    <property type="match status" value="1"/>
</dbReference>
<feature type="domain" description="DAGKc" evidence="6">
    <location>
        <begin position="1"/>
        <end position="132"/>
    </location>
</feature>
<keyword evidence="5" id="KW-1133">Transmembrane helix</keyword>
<dbReference type="InterPro" id="IPR050187">
    <property type="entry name" value="Lipid_Phosphate_FormReg"/>
</dbReference>
<keyword evidence="2" id="KW-0547">Nucleotide-binding</keyword>
<keyword evidence="1" id="KW-0808">Transferase</keyword>
<accession>A0A7W8G948</accession>
<dbReference type="Proteomes" id="UP000518887">
    <property type="component" value="Unassembled WGS sequence"/>
</dbReference>
<dbReference type="Pfam" id="PF19279">
    <property type="entry name" value="YegS_C"/>
    <property type="match status" value="1"/>
</dbReference>
<dbReference type="GO" id="GO:0008654">
    <property type="term" value="P:phospholipid biosynthetic process"/>
    <property type="evidence" value="ECO:0007669"/>
    <property type="project" value="InterPro"/>
</dbReference>
<dbReference type="InterPro" id="IPR005218">
    <property type="entry name" value="Diacylglycerol/lipid_kinase"/>
</dbReference>
<dbReference type="RefSeq" id="WP_184658980.1">
    <property type="nucleotide sequence ID" value="NZ_CP031518.1"/>
</dbReference>
<evidence type="ECO:0000259" key="6">
    <source>
        <dbReference type="PROSITE" id="PS50146"/>
    </source>
</evidence>
<dbReference type="SMART" id="SM00046">
    <property type="entry name" value="DAGKc"/>
    <property type="match status" value="1"/>
</dbReference>
<dbReference type="Gene3D" id="2.60.200.40">
    <property type="match status" value="1"/>
</dbReference>
<keyword evidence="5" id="KW-0812">Transmembrane</keyword>
<gene>
    <name evidence="7" type="ORF">HNP76_001430</name>
</gene>